<organism evidence="1 2">
    <name type="scientific">Elasticomyces elasticus</name>
    <dbReference type="NCBI Taxonomy" id="574655"/>
    <lineage>
        <taxon>Eukaryota</taxon>
        <taxon>Fungi</taxon>
        <taxon>Dikarya</taxon>
        <taxon>Ascomycota</taxon>
        <taxon>Pezizomycotina</taxon>
        <taxon>Dothideomycetes</taxon>
        <taxon>Dothideomycetidae</taxon>
        <taxon>Mycosphaerellales</taxon>
        <taxon>Teratosphaeriaceae</taxon>
        <taxon>Elasticomyces</taxon>
    </lineage>
</organism>
<evidence type="ECO:0000313" key="2">
    <source>
        <dbReference type="Proteomes" id="UP001310594"/>
    </source>
</evidence>
<accession>A0AAN7W3K7</accession>
<proteinExistence type="predicted"/>
<dbReference type="InterPro" id="IPR036047">
    <property type="entry name" value="F-box-like_dom_sf"/>
</dbReference>
<sequence>MAVETSNAASQQVFDTLELLEAILIFLPIKDILVNANRVCKDWRDTIEGSPRLRHALFFTPLPGKPMQFINTAWTVEEDDEHSYSVIGNPWVDDLIKWARGTANSSFVEGRGALAHPWASWRRMLVCQPPVLSQYCLGRGIWCNRKLDDADVPRALRFQDLVCKTCLPKGLAGNNFCDNHIIGRYQWRTVQCGNEVKRIVRPKGSWLLPAASKNDGKQLLYYLRELEALEALAKSRKQRESMNEC</sequence>
<dbReference type="Gene3D" id="1.20.1280.50">
    <property type="match status" value="1"/>
</dbReference>
<evidence type="ECO:0008006" key="3">
    <source>
        <dbReference type="Google" id="ProtNLM"/>
    </source>
</evidence>
<dbReference type="Proteomes" id="UP001310594">
    <property type="component" value="Unassembled WGS sequence"/>
</dbReference>
<gene>
    <name evidence="1" type="ORF">LTR97_010037</name>
</gene>
<dbReference type="EMBL" id="JAVRQU010000017">
    <property type="protein sequence ID" value="KAK5693468.1"/>
    <property type="molecule type" value="Genomic_DNA"/>
</dbReference>
<dbReference type="SUPFAM" id="SSF81383">
    <property type="entry name" value="F-box domain"/>
    <property type="match status" value="1"/>
</dbReference>
<comment type="caution">
    <text evidence="1">The sequence shown here is derived from an EMBL/GenBank/DDBJ whole genome shotgun (WGS) entry which is preliminary data.</text>
</comment>
<name>A0AAN7W3K7_9PEZI</name>
<protein>
    <recommendedName>
        <fullName evidence="3">F-box domain-containing protein</fullName>
    </recommendedName>
</protein>
<reference evidence="1" key="1">
    <citation type="submission" date="2023-08" db="EMBL/GenBank/DDBJ databases">
        <title>Black Yeasts Isolated from many extreme environments.</title>
        <authorList>
            <person name="Coleine C."/>
            <person name="Stajich J.E."/>
            <person name="Selbmann L."/>
        </authorList>
    </citation>
    <scope>NUCLEOTIDE SEQUENCE</scope>
    <source>
        <strain evidence="1">CCFEE 5810</strain>
    </source>
</reference>
<evidence type="ECO:0000313" key="1">
    <source>
        <dbReference type="EMBL" id="KAK5693468.1"/>
    </source>
</evidence>
<dbReference type="AlphaFoldDB" id="A0AAN7W3K7"/>